<gene>
    <name evidence="1" type="ORF">BaRGS_00011844</name>
</gene>
<sequence>MAIDKLTVADSLFFSATHLTVTVEAFCLFIPEHRDRNRQFLIFDFLLRAGPFTSSLCHKSRRQVPALSEHQTALLQHCSFSRRNHTSKLY</sequence>
<dbReference type="AlphaFoldDB" id="A0ABD0LBQ9"/>
<dbReference type="Proteomes" id="UP001519460">
    <property type="component" value="Unassembled WGS sequence"/>
</dbReference>
<protein>
    <submittedName>
        <fullName evidence="1">Uncharacterized protein</fullName>
    </submittedName>
</protein>
<dbReference type="EMBL" id="JACVVK020000063">
    <property type="protein sequence ID" value="KAK7496864.1"/>
    <property type="molecule type" value="Genomic_DNA"/>
</dbReference>
<comment type="caution">
    <text evidence="1">The sequence shown here is derived from an EMBL/GenBank/DDBJ whole genome shotgun (WGS) entry which is preliminary data.</text>
</comment>
<name>A0ABD0LBQ9_9CAEN</name>
<proteinExistence type="predicted"/>
<reference evidence="1 2" key="1">
    <citation type="journal article" date="2023" name="Sci. Data">
        <title>Genome assembly of the Korean intertidal mud-creeper Batillaria attramentaria.</title>
        <authorList>
            <person name="Patra A.K."/>
            <person name="Ho P.T."/>
            <person name="Jun S."/>
            <person name="Lee S.J."/>
            <person name="Kim Y."/>
            <person name="Won Y.J."/>
        </authorList>
    </citation>
    <scope>NUCLEOTIDE SEQUENCE [LARGE SCALE GENOMIC DNA]</scope>
    <source>
        <strain evidence="1">Wonlab-2016</strain>
    </source>
</reference>
<evidence type="ECO:0000313" key="1">
    <source>
        <dbReference type="EMBL" id="KAK7496864.1"/>
    </source>
</evidence>
<evidence type="ECO:0000313" key="2">
    <source>
        <dbReference type="Proteomes" id="UP001519460"/>
    </source>
</evidence>
<accession>A0ABD0LBQ9</accession>
<organism evidence="1 2">
    <name type="scientific">Batillaria attramentaria</name>
    <dbReference type="NCBI Taxonomy" id="370345"/>
    <lineage>
        <taxon>Eukaryota</taxon>
        <taxon>Metazoa</taxon>
        <taxon>Spiralia</taxon>
        <taxon>Lophotrochozoa</taxon>
        <taxon>Mollusca</taxon>
        <taxon>Gastropoda</taxon>
        <taxon>Caenogastropoda</taxon>
        <taxon>Sorbeoconcha</taxon>
        <taxon>Cerithioidea</taxon>
        <taxon>Batillariidae</taxon>
        <taxon>Batillaria</taxon>
    </lineage>
</organism>
<keyword evidence="2" id="KW-1185">Reference proteome</keyword>